<evidence type="ECO:0000313" key="1">
    <source>
        <dbReference type="EMBL" id="NYD30512.1"/>
    </source>
</evidence>
<protein>
    <submittedName>
        <fullName evidence="1">Alpha-beta hydrolase superfamily lysophospholipase</fullName>
    </submittedName>
</protein>
<dbReference type="InterPro" id="IPR029058">
    <property type="entry name" value="AB_hydrolase_fold"/>
</dbReference>
<organism evidence="1 2">
    <name type="scientific">Nocardioides kongjuensis</name>
    <dbReference type="NCBI Taxonomy" id="349522"/>
    <lineage>
        <taxon>Bacteria</taxon>
        <taxon>Bacillati</taxon>
        <taxon>Actinomycetota</taxon>
        <taxon>Actinomycetes</taxon>
        <taxon>Propionibacteriales</taxon>
        <taxon>Nocardioidaceae</taxon>
        <taxon>Nocardioides</taxon>
    </lineage>
</organism>
<proteinExistence type="predicted"/>
<dbReference type="RefSeq" id="WP_179726749.1">
    <property type="nucleotide sequence ID" value="NZ_BAABEF010000001.1"/>
</dbReference>
<gene>
    <name evidence="1" type="ORF">BJ958_002058</name>
</gene>
<dbReference type="Proteomes" id="UP000582231">
    <property type="component" value="Unassembled WGS sequence"/>
</dbReference>
<accession>A0A852RVA7</accession>
<keyword evidence="1" id="KW-0378">Hydrolase</keyword>
<evidence type="ECO:0000313" key="2">
    <source>
        <dbReference type="Proteomes" id="UP000582231"/>
    </source>
</evidence>
<dbReference type="Gene3D" id="3.40.50.1820">
    <property type="entry name" value="alpha/beta hydrolase"/>
    <property type="match status" value="1"/>
</dbReference>
<dbReference type="AlphaFoldDB" id="A0A852RVA7"/>
<name>A0A852RVA7_9ACTN</name>
<reference evidence="1 2" key="1">
    <citation type="submission" date="2020-07" db="EMBL/GenBank/DDBJ databases">
        <title>Sequencing the genomes of 1000 actinobacteria strains.</title>
        <authorList>
            <person name="Klenk H.-P."/>
        </authorList>
    </citation>
    <scope>NUCLEOTIDE SEQUENCE [LARGE SCALE GENOMIC DNA]</scope>
    <source>
        <strain evidence="1 2">DSM 19082</strain>
    </source>
</reference>
<dbReference type="EMBL" id="JACCBF010000001">
    <property type="protein sequence ID" value="NYD30512.1"/>
    <property type="molecule type" value="Genomic_DNA"/>
</dbReference>
<dbReference type="SUPFAM" id="SSF53474">
    <property type="entry name" value="alpha/beta-Hydrolases"/>
    <property type="match status" value="1"/>
</dbReference>
<keyword evidence="2" id="KW-1185">Reference proteome</keyword>
<comment type="caution">
    <text evidence="1">The sequence shown here is derived from an EMBL/GenBank/DDBJ whole genome shotgun (WGS) entry which is preliminary data.</text>
</comment>
<dbReference type="GO" id="GO:0016787">
    <property type="term" value="F:hydrolase activity"/>
    <property type="evidence" value="ECO:0007669"/>
    <property type="project" value="UniProtKB-KW"/>
</dbReference>
<sequence length="218" mass="22815">MPETTTSSPAPVFTDAWVPESARAIVLVLHGGAEHGTAPLDGRSLSWRRGRALARHLAGVTAADGIGVMMLRYRVRGWNAGHGPLPSPVADARWALGDIARTHGLPVAVLGHSMGARTGVAVADHPSVRGVVALAPWLPPGDPVAPLTGKVLRAAHGRLDRITSARATRAYVARAGEVADAEFTDMGAVGHYLLRRVPLWNAYAAASVREVLDAPGHA</sequence>